<dbReference type="EMBL" id="JAIFRP010000021">
    <property type="protein sequence ID" value="KAK2585327.1"/>
    <property type="molecule type" value="Genomic_DNA"/>
</dbReference>
<proteinExistence type="predicted"/>
<keyword evidence="2" id="KW-0812">Transmembrane</keyword>
<evidence type="ECO:0000256" key="2">
    <source>
        <dbReference type="SAM" id="Phobius"/>
    </source>
</evidence>
<feature type="compositionally biased region" description="Polar residues" evidence="1">
    <location>
        <begin position="1"/>
        <end position="18"/>
    </location>
</feature>
<dbReference type="Proteomes" id="UP001258017">
    <property type="component" value="Unassembled WGS sequence"/>
</dbReference>
<sequence length="136" mass="15027">MPHTSDISSRDTLNSTATTEDRRRTGRYVAGGAALAVTLLALHHVLLRGTSSIAGICVPAIIMASYIIWVLYSARRDRRKAMRLATAMQLTEVINEPARSSEVIRKNITNDVDETDCNLMEKNSHENPSFLKEDAA</sequence>
<feature type="transmembrane region" description="Helical" evidence="2">
    <location>
        <begin position="53"/>
        <end position="74"/>
    </location>
</feature>
<comment type="caution">
    <text evidence="3">The sequence shown here is derived from an EMBL/GenBank/DDBJ whole genome shotgun (WGS) entry which is preliminary data.</text>
</comment>
<dbReference type="AlphaFoldDB" id="A0AAD9RSW1"/>
<evidence type="ECO:0000313" key="4">
    <source>
        <dbReference type="Proteomes" id="UP001258017"/>
    </source>
</evidence>
<keyword evidence="2" id="KW-1133">Transmembrane helix</keyword>
<organism evidence="3 4">
    <name type="scientific">Odynerus spinipes</name>
    <dbReference type="NCBI Taxonomy" id="1348599"/>
    <lineage>
        <taxon>Eukaryota</taxon>
        <taxon>Metazoa</taxon>
        <taxon>Ecdysozoa</taxon>
        <taxon>Arthropoda</taxon>
        <taxon>Hexapoda</taxon>
        <taxon>Insecta</taxon>
        <taxon>Pterygota</taxon>
        <taxon>Neoptera</taxon>
        <taxon>Endopterygota</taxon>
        <taxon>Hymenoptera</taxon>
        <taxon>Apocrita</taxon>
        <taxon>Aculeata</taxon>
        <taxon>Vespoidea</taxon>
        <taxon>Vespidae</taxon>
        <taxon>Eumeninae</taxon>
        <taxon>Odynerus</taxon>
    </lineage>
</organism>
<protein>
    <submittedName>
        <fullName evidence="3">Uncharacterized protein</fullName>
    </submittedName>
</protein>
<reference evidence="3" key="2">
    <citation type="journal article" date="2023" name="Commun. Biol.">
        <title>Intrasexual cuticular hydrocarbon dimorphism in a wasp sheds light on hydrocarbon biosynthesis genes in Hymenoptera.</title>
        <authorList>
            <person name="Moris V.C."/>
            <person name="Podsiadlowski L."/>
            <person name="Martin S."/>
            <person name="Oeyen J.P."/>
            <person name="Donath A."/>
            <person name="Petersen M."/>
            <person name="Wilbrandt J."/>
            <person name="Misof B."/>
            <person name="Liedtke D."/>
            <person name="Thamm M."/>
            <person name="Scheiner R."/>
            <person name="Schmitt T."/>
            <person name="Niehuis O."/>
        </authorList>
    </citation>
    <scope>NUCLEOTIDE SEQUENCE</scope>
    <source>
        <strain evidence="3">GBR_01_08_01A</strain>
    </source>
</reference>
<reference evidence="3" key="1">
    <citation type="submission" date="2021-08" db="EMBL/GenBank/DDBJ databases">
        <authorList>
            <person name="Misof B."/>
            <person name="Oliver O."/>
            <person name="Podsiadlowski L."/>
            <person name="Donath A."/>
            <person name="Peters R."/>
            <person name="Mayer C."/>
            <person name="Rust J."/>
            <person name="Gunkel S."/>
            <person name="Lesny P."/>
            <person name="Martin S."/>
            <person name="Oeyen J.P."/>
            <person name="Petersen M."/>
            <person name="Panagiotis P."/>
            <person name="Wilbrandt J."/>
            <person name="Tanja T."/>
        </authorList>
    </citation>
    <scope>NUCLEOTIDE SEQUENCE</scope>
    <source>
        <strain evidence="3">GBR_01_08_01A</strain>
        <tissue evidence="3">Thorax + abdomen</tissue>
    </source>
</reference>
<gene>
    <name evidence="3" type="ORF">KPH14_010008</name>
</gene>
<evidence type="ECO:0000256" key="1">
    <source>
        <dbReference type="SAM" id="MobiDB-lite"/>
    </source>
</evidence>
<feature type="transmembrane region" description="Helical" evidence="2">
    <location>
        <begin position="28"/>
        <end position="47"/>
    </location>
</feature>
<accession>A0AAD9RSW1</accession>
<feature type="region of interest" description="Disordered" evidence="1">
    <location>
        <begin position="1"/>
        <end position="24"/>
    </location>
</feature>
<name>A0AAD9RSW1_9HYME</name>
<keyword evidence="2" id="KW-0472">Membrane</keyword>
<evidence type="ECO:0000313" key="3">
    <source>
        <dbReference type="EMBL" id="KAK2585327.1"/>
    </source>
</evidence>
<keyword evidence="4" id="KW-1185">Reference proteome</keyword>